<keyword evidence="3" id="KW-1185">Reference proteome</keyword>
<dbReference type="Proteomes" id="UP000290106">
    <property type="component" value="Unassembled WGS sequence"/>
</dbReference>
<evidence type="ECO:0000256" key="1">
    <source>
        <dbReference type="SAM" id="Coils"/>
    </source>
</evidence>
<accession>A0A4V1NRE5</accession>
<proteinExistence type="predicted"/>
<sequence>MAVEERTSLDDLMEKANRKVNEYTLSEATGKSERELAHMTDKQLAKITEEAVKKLRDEAVEKNETTVLSWTDKNGERQEIKIVPATLDTAEANAKNDKDELANYYMNGKQTSPNGIAAILKRNIVQGTINAPKNFMRRVTREVEKGAAEFGR</sequence>
<dbReference type="EMBL" id="SDKC01000002">
    <property type="protein sequence ID" value="RXS72582.1"/>
    <property type="molecule type" value="Genomic_DNA"/>
</dbReference>
<organism evidence="2 3">
    <name type="scientific">Blautia faecicola</name>
    <dbReference type="NCBI Taxonomy" id="2509240"/>
    <lineage>
        <taxon>Bacteria</taxon>
        <taxon>Bacillati</taxon>
        <taxon>Bacillota</taxon>
        <taxon>Clostridia</taxon>
        <taxon>Lachnospirales</taxon>
        <taxon>Lachnospiraceae</taxon>
        <taxon>Blautia</taxon>
    </lineage>
</organism>
<gene>
    <name evidence="2" type="ORF">ETP43_16520</name>
</gene>
<keyword evidence="1" id="KW-0175">Coiled coil</keyword>
<dbReference type="RefSeq" id="WP_129259698.1">
    <property type="nucleotide sequence ID" value="NZ_SDKC01000002.1"/>
</dbReference>
<feature type="coiled-coil region" evidence="1">
    <location>
        <begin position="45"/>
        <end position="107"/>
    </location>
</feature>
<evidence type="ECO:0000313" key="2">
    <source>
        <dbReference type="EMBL" id="RXS72582.1"/>
    </source>
</evidence>
<name>A0A4V1NRE5_9FIRM</name>
<comment type="caution">
    <text evidence="2">The sequence shown here is derived from an EMBL/GenBank/DDBJ whole genome shotgun (WGS) entry which is preliminary data.</text>
</comment>
<protein>
    <submittedName>
        <fullName evidence="2">Uncharacterized protein</fullName>
    </submittedName>
</protein>
<reference evidence="2 3" key="1">
    <citation type="submission" date="2019-01" db="EMBL/GenBank/DDBJ databases">
        <title>Blautia sp. nov. KGMB01111 isolated human feces.</title>
        <authorList>
            <person name="Park J.-E."/>
            <person name="Kim J.-S."/>
            <person name="Park S.-H."/>
        </authorList>
    </citation>
    <scope>NUCLEOTIDE SEQUENCE [LARGE SCALE GENOMIC DNA]</scope>
    <source>
        <strain evidence="2 3">KGMB01111</strain>
    </source>
</reference>
<dbReference type="AlphaFoldDB" id="A0A4V1NRE5"/>
<evidence type="ECO:0000313" key="3">
    <source>
        <dbReference type="Proteomes" id="UP000290106"/>
    </source>
</evidence>